<dbReference type="SUPFAM" id="SSF46894">
    <property type="entry name" value="C-terminal effector domain of the bipartite response regulators"/>
    <property type="match status" value="1"/>
</dbReference>
<dbReference type="PANTHER" id="PTHR43214:SF41">
    <property type="entry name" value="NITRATE_NITRITE RESPONSE REGULATOR PROTEIN NARP"/>
    <property type="match status" value="1"/>
</dbReference>
<dbReference type="InterPro" id="IPR039420">
    <property type="entry name" value="WalR-like"/>
</dbReference>
<feature type="domain" description="Response regulatory" evidence="7">
    <location>
        <begin position="12"/>
        <end position="130"/>
    </location>
</feature>
<dbReference type="CDD" id="cd17535">
    <property type="entry name" value="REC_NarL-like"/>
    <property type="match status" value="1"/>
</dbReference>
<accession>A0A0E9N7C0</accession>
<dbReference type="PROSITE" id="PS50110">
    <property type="entry name" value="RESPONSE_REGULATORY"/>
    <property type="match status" value="1"/>
</dbReference>
<dbReference type="CDD" id="cd06170">
    <property type="entry name" value="LuxR_C_like"/>
    <property type="match status" value="1"/>
</dbReference>
<dbReference type="AlphaFoldDB" id="A0A0E9N7C0"/>
<evidence type="ECO:0000313" key="8">
    <source>
        <dbReference type="EMBL" id="GAO45245.1"/>
    </source>
</evidence>
<keyword evidence="3" id="KW-0238">DNA-binding</keyword>
<dbReference type="SMART" id="SM00421">
    <property type="entry name" value="HTH_LUXR"/>
    <property type="match status" value="1"/>
</dbReference>
<name>A0A0E9N7C0_9BACT</name>
<feature type="modified residue" description="4-aspartylphosphate" evidence="5">
    <location>
        <position position="65"/>
    </location>
</feature>
<dbReference type="EMBL" id="BBWV01000004">
    <property type="protein sequence ID" value="GAO45245.1"/>
    <property type="molecule type" value="Genomic_DNA"/>
</dbReference>
<evidence type="ECO:0000259" key="7">
    <source>
        <dbReference type="PROSITE" id="PS50110"/>
    </source>
</evidence>
<dbReference type="SUPFAM" id="SSF52172">
    <property type="entry name" value="CheY-like"/>
    <property type="match status" value="1"/>
</dbReference>
<dbReference type="GO" id="GO:0003677">
    <property type="term" value="F:DNA binding"/>
    <property type="evidence" value="ECO:0007669"/>
    <property type="project" value="UniProtKB-KW"/>
</dbReference>
<dbReference type="InterPro" id="IPR011006">
    <property type="entry name" value="CheY-like_superfamily"/>
</dbReference>
<dbReference type="GO" id="GO:0000160">
    <property type="term" value="P:phosphorelay signal transduction system"/>
    <property type="evidence" value="ECO:0007669"/>
    <property type="project" value="InterPro"/>
</dbReference>
<dbReference type="OrthoDB" id="651456at2"/>
<dbReference type="InterPro" id="IPR058245">
    <property type="entry name" value="NreC/VraR/RcsB-like_REC"/>
</dbReference>
<sequence length="220" mass="25118">MTTAEKSEKTIRLLIVDDHKMVRDGLKMMIESFRNDLPAQVDEAESGREALLKVGRRPYDLVIMDYRLPDANGAETIQAMLRSHPRLAVIGLSNYDELAQVENMIEAGANGYLLKNIDTRELQMAIRQALQYKTYYSSEIMIKLLQKEEETKAVVRPLSPREKQILHCIVLEWNDEQIAQHLGISKRTIQTHRSNMFHKLKVRNIAGLVKAAIRLGLVPG</sequence>
<proteinExistence type="predicted"/>
<dbReference type="RefSeq" id="WP_046371190.1">
    <property type="nucleotide sequence ID" value="NZ_BBWV01000004.1"/>
</dbReference>
<evidence type="ECO:0000256" key="2">
    <source>
        <dbReference type="ARBA" id="ARBA00023015"/>
    </source>
</evidence>
<dbReference type="PRINTS" id="PR00038">
    <property type="entry name" value="HTHLUXR"/>
</dbReference>
<comment type="caution">
    <text evidence="8">The sequence shown here is derived from an EMBL/GenBank/DDBJ whole genome shotgun (WGS) entry which is preliminary data.</text>
</comment>
<dbReference type="InterPro" id="IPR000792">
    <property type="entry name" value="Tscrpt_reg_LuxR_C"/>
</dbReference>
<evidence type="ECO:0000256" key="3">
    <source>
        <dbReference type="ARBA" id="ARBA00023125"/>
    </source>
</evidence>
<gene>
    <name evidence="8" type="ORF">FPE01S_04_04890</name>
</gene>
<keyword evidence="2" id="KW-0805">Transcription regulation</keyword>
<keyword evidence="9" id="KW-1185">Reference proteome</keyword>
<feature type="domain" description="HTH luxR-type" evidence="6">
    <location>
        <begin position="151"/>
        <end position="216"/>
    </location>
</feature>
<dbReference type="PROSITE" id="PS50043">
    <property type="entry name" value="HTH_LUXR_2"/>
    <property type="match status" value="1"/>
</dbReference>
<dbReference type="GO" id="GO:0006355">
    <property type="term" value="P:regulation of DNA-templated transcription"/>
    <property type="evidence" value="ECO:0007669"/>
    <property type="project" value="InterPro"/>
</dbReference>
<evidence type="ECO:0000313" key="9">
    <source>
        <dbReference type="Proteomes" id="UP000033121"/>
    </source>
</evidence>
<keyword evidence="4" id="KW-0804">Transcription</keyword>
<protein>
    <submittedName>
        <fullName evidence="8">Putative two-component response regulator</fullName>
    </submittedName>
</protein>
<reference evidence="8 9" key="1">
    <citation type="submission" date="2015-04" db="EMBL/GenBank/DDBJ databases">
        <title>Whole genome shotgun sequence of Flavihumibacter petaseus NBRC 106054.</title>
        <authorList>
            <person name="Miyazawa S."/>
            <person name="Hosoyama A."/>
            <person name="Hashimoto M."/>
            <person name="Noguchi M."/>
            <person name="Tsuchikane K."/>
            <person name="Ohji S."/>
            <person name="Yamazoe A."/>
            <person name="Ichikawa N."/>
            <person name="Kimura A."/>
            <person name="Fujita N."/>
        </authorList>
    </citation>
    <scope>NUCLEOTIDE SEQUENCE [LARGE SCALE GENOMIC DNA]</scope>
    <source>
        <strain evidence="8 9">NBRC 106054</strain>
    </source>
</reference>
<dbReference type="SMART" id="SM00448">
    <property type="entry name" value="REC"/>
    <property type="match status" value="1"/>
</dbReference>
<dbReference type="Gene3D" id="3.40.50.2300">
    <property type="match status" value="1"/>
</dbReference>
<dbReference type="Pfam" id="PF00072">
    <property type="entry name" value="Response_reg"/>
    <property type="match status" value="1"/>
</dbReference>
<dbReference type="InterPro" id="IPR016032">
    <property type="entry name" value="Sig_transdc_resp-reg_C-effctor"/>
</dbReference>
<dbReference type="Pfam" id="PF00196">
    <property type="entry name" value="GerE"/>
    <property type="match status" value="1"/>
</dbReference>
<organism evidence="8 9">
    <name type="scientific">Flavihumibacter petaseus NBRC 106054</name>
    <dbReference type="NCBI Taxonomy" id="1220578"/>
    <lineage>
        <taxon>Bacteria</taxon>
        <taxon>Pseudomonadati</taxon>
        <taxon>Bacteroidota</taxon>
        <taxon>Chitinophagia</taxon>
        <taxon>Chitinophagales</taxon>
        <taxon>Chitinophagaceae</taxon>
        <taxon>Flavihumibacter</taxon>
    </lineage>
</organism>
<evidence type="ECO:0000256" key="1">
    <source>
        <dbReference type="ARBA" id="ARBA00022553"/>
    </source>
</evidence>
<dbReference type="InterPro" id="IPR001789">
    <property type="entry name" value="Sig_transdc_resp-reg_receiver"/>
</dbReference>
<evidence type="ECO:0000259" key="6">
    <source>
        <dbReference type="PROSITE" id="PS50043"/>
    </source>
</evidence>
<evidence type="ECO:0000256" key="4">
    <source>
        <dbReference type="ARBA" id="ARBA00023163"/>
    </source>
</evidence>
<dbReference type="Proteomes" id="UP000033121">
    <property type="component" value="Unassembled WGS sequence"/>
</dbReference>
<evidence type="ECO:0000256" key="5">
    <source>
        <dbReference type="PROSITE-ProRule" id="PRU00169"/>
    </source>
</evidence>
<keyword evidence="1 5" id="KW-0597">Phosphoprotein</keyword>
<dbReference type="STRING" id="1220578.FPE01S_04_04890"/>
<dbReference type="PANTHER" id="PTHR43214">
    <property type="entry name" value="TWO-COMPONENT RESPONSE REGULATOR"/>
    <property type="match status" value="1"/>
</dbReference>